<gene>
    <name evidence="2" type="ORF">DIS24_g6283</name>
</gene>
<feature type="region of interest" description="Disordered" evidence="1">
    <location>
        <begin position="212"/>
        <end position="234"/>
    </location>
</feature>
<sequence length="234" mass="26315">MLQFSLGPGEEGLFLPFTVTFDGLGWRSVKGHPKPEHGNERFTWCLHARVPPGPVDFYIHEVIHLDTNVQTLGVREVLTTKPHTWSKDENEEQSSPTELRVRLPLATGKRTYKLYLYRHEPNRQLGQRYYVLSTGETNPRNAIVPPAGSGYPITDFAGKPLSATEIAQGLTWVEPQIWRWLESVHDDTVPAEDPPATEVEQQFAVSALAFEVPPGTPPGRKLEPGEIDWDAEEV</sequence>
<dbReference type="Proteomes" id="UP001175001">
    <property type="component" value="Unassembled WGS sequence"/>
</dbReference>
<proteinExistence type="predicted"/>
<accession>A0AA40CXV2</accession>
<feature type="compositionally biased region" description="Acidic residues" evidence="1">
    <location>
        <begin position="225"/>
        <end position="234"/>
    </location>
</feature>
<keyword evidence="3" id="KW-1185">Reference proteome</keyword>
<organism evidence="2 3">
    <name type="scientific">Lasiodiplodia hormozganensis</name>
    <dbReference type="NCBI Taxonomy" id="869390"/>
    <lineage>
        <taxon>Eukaryota</taxon>
        <taxon>Fungi</taxon>
        <taxon>Dikarya</taxon>
        <taxon>Ascomycota</taxon>
        <taxon>Pezizomycotina</taxon>
        <taxon>Dothideomycetes</taxon>
        <taxon>Dothideomycetes incertae sedis</taxon>
        <taxon>Botryosphaeriales</taxon>
        <taxon>Botryosphaeriaceae</taxon>
        <taxon>Lasiodiplodia</taxon>
    </lineage>
</organism>
<dbReference type="AlphaFoldDB" id="A0AA40CXV2"/>
<evidence type="ECO:0000313" key="2">
    <source>
        <dbReference type="EMBL" id="KAK0653228.1"/>
    </source>
</evidence>
<evidence type="ECO:0000256" key="1">
    <source>
        <dbReference type="SAM" id="MobiDB-lite"/>
    </source>
</evidence>
<comment type="caution">
    <text evidence="2">The sequence shown here is derived from an EMBL/GenBank/DDBJ whole genome shotgun (WGS) entry which is preliminary data.</text>
</comment>
<name>A0AA40CXV2_9PEZI</name>
<reference evidence="2" key="1">
    <citation type="submission" date="2023-06" db="EMBL/GenBank/DDBJ databases">
        <title>Multi-omics analyses reveal the molecular pathogenesis toolkit of Lasiodiplodia hormozganensis, a cross-kingdom pathogen.</title>
        <authorList>
            <person name="Felix C."/>
            <person name="Meneses R."/>
            <person name="Goncalves M.F.M."/>
            <person name="Tilleman L."/>
            <person name="Duarte A.S."/>
            <person name="Jorrin-Novo J.V."/>
            <person name="Van De Peer Y."/>
            <person name="Deforce D."/>
            <person name="Van Nieuwerburgh F."/>
            <person name="Esteves A.C."/>
            <person name="Alves A."/>
        </authorList>
    </citation>
    <scope>NUCLEOTIDE SEQUENCE</scope>
    <source>
        <strain evidence="2">CBS 339.90</strain>
    </source>
</reference>
<dbReference type="EMBL" id="JAUJDW010000029">
    <property type="protein sequence ID" value="KAK0653228.1"/>
    <property type="molecule type" value="Genomic_DNA"/>
</dbReference>
<protein>
    <submittedName>
        <fullName evidence="2">Uncharacterized protein</fullName>
    </submittedName>
</protein>
<evidence type="ECO:0000313" key="3">
    <source>
        <dbReference type="Proteomes" id="UP001175001"/>
    </source>
</evidence>